<comment type="caution">
    <text evidence="2">The sequence shown here is derived from an EMBL/GenBank/DDBJ whole genome shotgun (WGS) entry which is preliminary data.</text>
</comment>
<reference evidence="2" key="1">
    <citation type="submission" date="2020-09" db="EMBL/GenBank/DDBJ databases">
        <title>Genome-Enabled Discovery of Anthraquinone Biosynthesis in Senna tora.</title>
        <authorList>
            <person name="Kang S.-H."/>
            <person name="Pandey R.P."/>
            <person name="Lee C.-M."/>
            <person name="Sim J.-S."/>
            <person name="Jeong J.-T."/>
            <person name="Choi B.-S."/>
            <person name="Jung M."/>
            <person name="Ginzburg D."/>
            <person name="Zhao K."/>
            <person name="Won S.Y."/>
            <person name="Oh T.-J."/>
            <person name="Yu Y."/>
            <person name="Kim N.-H."/>
            <person name="Lee O.R."/>
            <person name="Lee T.-H."/>
            <person name="Bashyal P."/>
            <person name="Kim T.-S."/>
            <person name="Lee W.-H."/>
            <person name="Kawkins C."/>
            <person name="Kim C.-K."/>
            <person name="Kim J.S."/>
            <person name="Ahn B.O."/>
            <person name="Rhee S.Y."/>
            <person name="Sohng J.K."/>
        </authorList>
    </citation>
    <scope>NUCLEOTIDE SEQUENCE</scope>
    <source>
        <tissue evidence="2">Leaf</tissue>
    </source>
</reference>
<evidence type="ECO:0000313" key="3">
    <source>
        <dbReference type="Proteomes" id="UP000634136"/>
    </source>
</evidence>
<evidence type="ECO:0000313" key="2">
    <source>
        <dbReference type="EMBL" id="KAF7826481.1"/>
    </source>
</evidence>
<name>A0A834TT65_9FABA</name>
<sequence>MPPKQYANKITKQNSLELDNVGYGEGKKTIKASNEWWAAKGKKDVIATGYVALAPYQDLSSGEDGNNDGDASGSAAALEGEVGANYEEDNQGANNVVNPLSNDQRKRKRGGKVDRRSGISEKP</sequence>
<protein>
    <submittedName>
        <fullName evidence="2">L10-interacting MYB domain-containing protein-like</fullName>
    </submittedName>
</protein>
<feature type="region of interest" description="Disordered" evidence="1">
    <location>
        <begin position="57"/>
        <end position="123"/>
    </location>
</feature>
<dbReference type="AlphaFoldDB" id="A0A834TT65"/>
<evidence type="ECO:0000256" key="1">
    <source>
        <dbReference type="SAM" id="MobiDB-lite"/>
    </source>
</evidence>
<accession>A0A834TT65</accession>
<dbReference type="OrthoDB" id="4955136at2759"/>
<feature type="compositionally biased region" description="Basic and acidic residues" evidence="1">
    <location>
        <begin position="111"/>
        <end position="123"/>
    </location>
</feature>
<proteinExistence type="predicted"/>
<dbReference type="Proteomes" id="UP000634136">
    <property type="component" value="Unassembled WGS sequence"/>
</dbReference>
<gene>
    <name evidence="2" type="ORF">G2W53_017645</name>
</gene>
<feature type="compositionally biased region" description="Polar residues" evidence="1">
    <location>
        <begin position="91"/>
        <end position="102"/>
    </location>
</feature>
<organism evidence="2 3">
    <name type="scientific">Senna tora</name>
    <dbReference type="NCBI Taxonomy" id="362788"/>
    <lineage>
        <taxon>Eukaryota</taxon>
        <taxon>Viridiplantae</taxon>
        <taxon>Streptophyta</taxon>
        <taxon>Embryophyta</taxon>
        <taxon>Tracheophyta</taxon>
        <taxon>Spermatophyta</taxon>
        <taxon>Magnoliopsida</taxon>
        <taxon>eudicotyledons</taxon>
        <taxon>Gunneridae</taxon>
        <taxon>Pentapetalae</taxon>
        <taxon>rosids</taxon>
        <taxon>fabids</taxon>
        <taxon>Fabales</taxon>
        <taxon>Fabaceae</taxon>
        <taxon>Caesalpinioideae</taxon>
        <taxon>Cassia clade</taxon>
        <taxon>Senna</taxon>
    </lineage>
</organism>
<dbReference type="EMBL" id="JAAIUW010000006">
    <property type="protein sequence ID" value="KAF7826481.1"/>
    <property type="molecule type" value="Genomic_DNA"/>
</dbReference>
<keyword evidence="3" id="KW-1185">Reference proteome</keyword>